<dbReference type="KEGG" id="ppru:FDP22_07415"/>
<dbReference type="Gene3D" id="3.40.630.30">
    <property type="match status" value="1"/>
</dbReference>
<evidence type="ECO:0000256" key="2">
    <source>
        <dbReference type="ARBA" id="ARBA00023315"/>
    </source>
</evidence>
<dbReference type="PANTHER" id="PTHR43877">
    <property type="entry name" value="AMINOALKYLPHOSPHONATE N-ACETYLTRANSFERASE-RELATED-RELATED"/>
    <property type="match status" value="1"/>
</dbReference>
<evidence type="ECO:0000256" key="1">
    <source>
        <dbReference type="ARBA" id="ARBA00022679"/>
    </source>
</evidence>
<dbReference type="PROSITE" id="PS51186">
    <property type="entry name" value="GNAT"/>
    <property type="match status" value="1"/>
</dbReference>
<dbReference type="Proteomes" id="UP000305888">
    <property type="component" value="Chromosome"/>
</dbReference>
<dbReference type="PANTHER" id="PTHR43877:SF2">
    <property type="entry name" value="AMINOALKYLPHOSPHONATE N-ACETYLTRANSFERASE-RELATED"/>
    <property type="match status" value="1"/>
</dbReference>
<dbReference type="Pfam" id="PF00583">
    <property type="entry name" value="Acetyltransf_1"/>
    <property type="match status" value="1"/>
</dbReference>
<accession>A0A5B8FWS7</accession>
<keyword evidence="2" id="KW-0012">Acyltransferase</keyword>
<proteinExistence type="predicted"/>
<dbReference type="InterPro" id="IPR000182">
    <property type="entry name" value="GNAT_dom"/>
</dbReference>
<dbReference type="InterPro" id="IPR050832">
    <property type="entry name" value="Bact_Acetyltransf"/>
</dbReference>
<evidence type="ECO:0000259" key="3">
    <source>
        <dbReference type="PROSITE" id="PS51186"/>
    </source>
</evidence>
<gene>
    <name evidence="4" type="ORF">FDP22_07415</name>
</gene>
<dbReference type="RefSeq" id="WP_138572316.1">
    <property type="nucleotide sequence ID" value="NZ_CP040818.1"/>
</dbReference>
<sequence length="148" mass="16055">MTQAPQFRQAGPADADTLRAIAEAAFALYVPRIGRRPAPMDADFAADAADTLLLLAPDPCGYLTLRRAPGEMVVETVALHPAWQGRGLGKLLMARAEAEARAAGLGTLSLYTNAAMTENLAFYPRLGFRRTGQRTEDGFDRVFFARDL</sequence>
<keyword evidence="1 4" id="KW-0808">Transferase</keyword>
<reference evidence="4 5" key="1">
    <citation type="submission" date="2019-06" db="EMBL/GenBank/DDBJ databases">
        <title>Genome sequence of Rhodobacteraceae bacterium D4M1.</title>
        <authorList>
            <person name="Cao J."/>
        </authorList>
    </citation>
    <scope>NUCLEOTIDE SEQUENCE [LARGE SCALE GENOMIC DNA]</scope>
    <source>
        <strain evidence="4 5">D4M1</strain>
    </source>
</reference>
<dbReference type="AlphaFoldDB" id="A0A5B8FWS7"/>
<dbReference type="GO" id="GO:0016747">
    <property type="term" value="F:acyltransferase activity, transferring groups other than amino-acyl groups"/>
    <property type="evidence" value="ECO:0007669"/>
    <property type="project" value="InterPro"/>
</dbReference>
<evidence type="ECO:0000313" key="4">
    <source>
        <dbReference type="EMBL" id="QDL91630.1"/>
    </source>
</evidence>
<keyword evidence="5" id="KW-1185">Reference proteome</keyword>
<dbReference type="InterPro" id="IPR016181">
    <property type="entry name" value="Acyl_CoA_acyltransferase"/>
</dbReference>
<organism evidence="4 5">
    <name type="scientific">Paroceanicella profunda</name>
    <dbReference type="NCBI Taxonomy" id="2579971"/>
    <lineage>
        <taxon>Bacteria</taxon>
        <taxon>Pseudomonadati</taxon>
        <taxon>Pseudomonadota</taxon>
        <taxon>Alphaproteobacteria</taxon>
        <taxon>Rhodobacterales</taxon>
        <taxon>Paracoccaceae</taxon>
        <taxon>Paroceanicella</taxon>
    </lineage>
</organism>
<dbReference type="EMBL" id="CP040818">
    <property type="protein sequence ID" value="QDL91630.1"/>
    <property type="molecule type" value="Genomic_DNA"/>
</dbReference>
<evidence type="ECO:0000313" key="5">
    <source>
        <dbReference type="Proteomes" id="UP000305888"/>
    </source>
</evidence>
<name>A0A5B8FWS7_9RHOB</name>
<dbReference type="OrthoDB" id="9789603at2"/>
<protein>
    <submittedName>
        <fullName evidence="4">GNAT family N-acetyltransferase</fullName>
    </submittedName>
</protein>
<dbReference type="SUPFAM" id="SSF55729">
    <property type="entry name" value="Acyl-CoA N-acyltransferases (Nat)"/>
    <property type="match status" value="1"/>
</dbReference>
<feature type="domain" description="N-acetyltransferase" evidence="3">
    <location>
        <begin position="5"/>
        <end position="148"/>
    </location>
</feature>
<dbReference type="CDD" id="cd04301">
    <property type="entry name" value="NAT_SF"/>
    <property type="match status" value="1"/>
</dbReference>